<evidence type="ECO:0000256" key="1">
    <source>
        <dbReference type="SAM" id="Phobius"/>
    </source>
</evidence>
<evidence type="ECO:0000313" key="2">
    <source>
        <dbReference type="EMBL" id="EME37340.1"/>
    </source>
</evidence>
<dbReference type="AlphaFoldDB" id="M2YFL6"/>
<accession>M2YFL6</accession>
<protein>
    <submittedName>
        <fullName evidence="2">Uncharacterized protein</fullName>
    </submittedName>
</protein>
<feature type="transmembrane region" description="Helical" evidence="1">
    <location>
        <begin position="49"/>
        <end position="70"/>
    </location>
</feature>
<keyword evidence="1" id="KW-0472">Membrane</keyword>
<dbReference type="EMBL" id="ANHZ02000004">
    <property type="protein sequence ID" value="EME37340.1"/>
    <property type="molecule type" value="Genomic_DNA"/>
</dbReference>
<gene>
    <name evidence="2" type="ORF">C884_01848</name>
</gene>
<dbReference type="InterPro" id="IPR025329">
    <property type="entry name" value="DUF4235"/>
</dbReference>
<proteinExistence type="predicted"/>
<dbReference type="Pfam" id="PF14019">
    <property type="entry name" value="DUF4235"/>
    <property type="match status" value="1"/>
</dbReference>
<reference evidence="2 3" key="1">
    <citation type="journal article" date="2014" name="Genome Announc.">
        <title>Draft Genome Sequence of Kocuria palustris PEL.</title>
        <authorList>
            <person name="Sharma G."/>
            <person name="Khatri I."/>
            <person name="Subramanian S."/>
        </authorList>
    </citation>
    <scope>NUCLEOTIDE SEQUENCE [LARGE SCALE GENOMIC DNA]</scope>
    <source>
        <strain evidence="2 3">PEL</strain>
    </source>
</reference>
<sequence>MNPKIIGLIGTGASVLGVQAATKGLDATWKKVTGRQVPSKNDDPREDRWLDIVLFAVVSGVLTTVVRTLVNRQVAEQREKAELKEQEKAKGRA</sequence>
<keyword evidence="3" id="KW-1185">Reference proteome</keyword>
<comment type="caution">
    <text evidence="2">The sequence shown here is derived from an EMBL/GenBank/DDBJ whole genome shotgun (WGS) entry which is preliminary data.</text>
</comment>
<evidence type="ECO:0000313" key="3">
    <source>
        <dbReference type="Proteomes" id="UP000009877"/>
    </source>
</evidence>
<organism evidence="2 3">
    <name type="scientific">Kocuria palustris PEL</name>
    <dbReference type="NCBI Taxonomy" id="1236550"/>
    <lineage>
        <taxon>Bacteria</taxon>
        <taxon>Bacillati</taxon>
        <taxon>Actinomycetota</taxon>
        <taxon>Actinomycetes</taxon>
        <taxon>Micrococcales</taxon>
        <taxon>Micrococcaceae</taxon>
        <taxon>Kocuria</taxon>
    </lineage>
</organism>
<keyword evidence="1" id="KW-0812">Transmembrane</keyword>
<keyword evidence="1" id="KW-1133">Transmembrane helix</keyword>
<name>M2YFL6_9MICC</name>
<dbReference type="RefSeq" id="WP_006213846.1">
    <property type="nucleotide sequence ID" value="NZ_ANHZ02000004.1"/>
</dbReference>
<dbReference type="Proteomes" id="UP000009877">
    <property type="component" value="Unassembled WGS sequence"/>
</dbReference>